<keyword evidence="15" id="KW-1185">Reference proteome</keyword>
<dbReference type="EMBL" id="JAGGKC010000008">
    <property type="protein sequence ID" value="MBP1918835.1"/>
    <property type="molecule type" value="Genomic_DNA"/>
</dbReference>
<keyword evidence="9 12" id="KW-0456">Lyase</keyword>
<reference evidence="14 15" key="1">
    <citation type="submission" date="2021-03" db="EMBL/GenBank/DDBJ databases">
        <title>Genomic Encyclopedia of Type Strains, Phase IV (KMG-IV): sequencing the most valuable type-strain genomes for metagenomic binning, comparative biology and taxonomic classification.</title>
        <authorList>
            <person name="Goeker M."/>
        </authorList>
    </citation>
    <scope>NUCLEOTIDE SEQUENCE [LARGE SCALE GENOMIC DNA]</scope>
    <source>
        <strain evidence="14 15">DSM 6139</strain>
    </source>
</reference>
<comment type="function">
    <text evidence="1 12">Catalyzes the condensation of (S)-aspartate-beta-semialdehyde [(S)-ASA] and pyruvate to 4-hydroxy-tetrahydrodipicolinate (HTPA).</text>
</comment>
<keyword evidence="8 12" id="KW-0457">Lysine biosynthesis</keyword>
<evidence type="ECO:0000256" key="12">
    <source>
        <dbReference type="HAMAP-Rule" id="MF_00418"/>
    </source>
</evidence>
<comment type="caution">
    <text evidence="14">The sequence shown here is derived from an EMBL/GenBank/DDBJ whole genome shotgun (WGS) entry which is preliminary data.</text>
</comment>
<sequence>MAIFRGAGVAIITPFTETGIDWDRFRTLLNWHVEQGTNAIVVCGTTGEASTMSETEKKEAIKFTVEVIAGRIPVIAGTGTNNTSASIAMSKYAESVGADALLVINPYYNKTSSEGLYRHFKAINDEVNIPIVVYNVPSRTGMNISAENLNRLATLSNVKAVKEASGDIAQIAKIRRLLPEDFQIFSGNDDQVVPIMALGGDGVISVTGNLIPKAISDMTKAFLAGDVKEALRLQMATFDITSAMFIETNPIPLKAAMKLAGLDSGILRLPLWEITEHNMVKVEAAMKAFGLLGGQNG</sequence>
<evidence type="ECO:0000256" key="10">
    <source>
        <dbReference type="ARBA" id="ARBA00023270"/>
    </source>
</evidence>
<evidence type="ECO:0000256" key="8">
    <source>
        <dbReference type="ARBA" id="ARBA00023154"/>
    </source>
</evidence>
<name>A0ABS4G2R7_9CLOT</name>
<accession>A0ABS4G2R7</accession>
<evidence type="ECO:0000256" key="5">
    <source>
        <dbReference type="ARBA" id="ARBA00022490"/>
    </source>
</evidence>
<dbReference type="PRINTS" id="PR00146">
    <property type="entry name" value="DHPICSNTHASE"/>
</dbReference>
<proteinExistence type="inferred from homology"/>
<dbReference type="PANTHER" id="PTHR12128:SF66">
    <property type="entry name" value="4-HYDROXY-2-OXOGLUTARATE ALDOLASE, MITOCHONDRIAL"/>
    <property type="match status" value="1"/>
</dbReference>
<comment type="subcellular location">
    <subcellularLocation>
        <location evidence="12">Cytoplasm</location>
    </subcellularLocation>
</comment>
<keyword evidence="10 12" id="KW-0704">Schiff base</keyword>
<evidence type="ECO:0000313" key="14">
    <source>
        <dbReference type="EMBL" id="MBP1918835.1"/>
    </source>
</evidence>
<feature type="binding site" evidence="12">
    <location>
        <position position="46"/>
    </location>
    <ligand>
        <name>pyruvate</name>
        <dbReference type="ChEBI" id="CHEBI:15361"/>
    </ligand>
</feature>
<evidence type="ECO:0000256" key="3">
    <source>
        <dbReference type="ARBA" id="ARBA00007592"/>
    </source>
</evidence>
<evidence type="ECO:0000256" key="7">
    <source>
        <dbReference type="ARBA" id="ARBA00022915"/>
    </source>
</evidence>
<feature type="active site" description="Proton donor/acceptor" evidence="12">
    <location>
        <position position="134"/>
    </location>
</feature>
<feature type="binding site" evidence="12">
    <location>
        <position position="204"/>
    </location>
    <ligand>
        <name>pyruvate</name>
        <dbReference type="ChEBI" id="CHEBI:15361"/>
    </ligand>
</feature>
<evidence type="ECO:0000313" key="15">
    <source>
        <dbReference type="Proteomes" id="UP001519271"/>
    </source>
</evidence>
<keyword evidence="5 12" id="KW-0963">Cytoplasm</keyword>
<comment type="caution">
    <text evidence="12">Was originally thought to be a dihydrodipicolinate synthase (DHDPS), catalyzing the condensation of (S)-aspartate-beta-semialdehyde [(S)-ASA] and pyruvate to dihydrodipicolinate (DHDP). However, it was shown in E.coli that the product of the enzymatic reaction is not dihydrodipicolinate but in fact (4S)-4-hydroxy-2,3,4,5-tetrahydro-(2S)-dipicolinic acid (HTPA), and that the consecutive dehydration reaction leading to DHDP is not spontaneous but catalyzed by DapB.</text>
</comment>
<organism evidence="14 15">
    <name type="scientific">Youngiibacter multivorans</name>
    <dbReference type="NCBI Taxonomy" id="937251"/>
    <lineage>
        <taxon>Bacteria</taxon>
        <taxon>Bacillati</taxon>
        <taxon>Bacillota</taxon>
        <taxon>Clostridia</taxon>
        <taxon>Eubacteriales</taxon>
        <taxon>Clostridiaceae</taxon>
        <taxon>Youngiibacter</taxon>
    </lineage>
</organism>
<comment type="pathway">
    <text evidence="2 12">Amino-acid biosynthesis; L-lysine biosynthesis via DAP pathway; (S)-tetrahydrodipicolinate from L-aspartate: step 3/4.</text>
</comment>
<dbReference type="NCBIfam" id="TIGR00674">
    <property type="entry name" value="dapA"/>
    <property type="match status" value="1"/>
</dbReference>
<dbReference type="Proteomes" id="UP001519271">
    <property type="component" value="Unassembled WGS sequence"/>
</dbReference>
<dbReference type="PANTHER" id="PTHR12128">
    <property type="entry name" value="DIHYDRODIPICOLINATE SYNTHASE"/>
    <property type="match status" value="1"/>
</dbReference>
<evidence type="ECO:0000256" key="6">
    <source>
        <dbReference type="ARBA" id="ARBA00022605"/>
    </source>
</evidence>
<dbReference type="EC" id="4.3.3.7" evidence="4 12"/>
<dbReference type="Gene3D" id="3.20.20.70">
    <property type="entry name" value="Aldolase class I"/>
    <property type="match status" value="1"/>
</dbReference>
<feature type="active site" description="Schiff-base intermediate with substrate" evidence="12">
    <location>
        <position position="162"/>
    </location>
</feature>
<gene>
    <name evidence="12" type="primary">dapA</name>
    <name evidence="14" type="ORF">J2Z34_001315</name>
</gene>
<dbReference type="InterPro" id="IPR002220">
    <property type="entry name" value="DapA-like"/>
</dbReference>
<comment type="catalytic activity">
    <reaction evidence="11 12">
        <text>L-aspartate 4-semialdehyde + pyruvate = (2S,4S)-4-hydroxy-2,3,4,5-tetrahydrodipicolinate + H2O + H(+)</text>
        <dbReference type="Rhea" id="RHEA:34171"/>
        <dbReference type="ChEBI" id="CHEBI:15361"/>
        <dbReference type="ChEBI" id="CHEBI:15377"/>
        <dbReference type="ChEBI" id="CHEBI:15378"/>
        <dbReference type="ChEBI" id="CHEBI:67139"/>
        <dbReference type="ChEBI" id="CHEBI:537519"/>
        <dbReference type="EC" id="4.3.3.7"/>
    </reaction>
</comment>
<dbReference type="InterPro" id="IPR005263">
    <property type="entry name" value="DapA"/>
</dbReference>
<dbReference type="GO" id="GO:0008840">
    <property type="term" value="F:4-hydroxy-tetrahydrodipicolinate synthase activity"/>
    <property type="evidence" value="ECO:0007669"/>
    <property type="project" value="UniProtKB-EC"/>
</dbReference>
<evidence type="ECO:0000256" key="4">
    <source>
        <dbReference type="ARBA" id="ARBA00012086"/>
    </source>
</evidence>
<protein>
    <recommendedName>
        <fullName evidence="4 12">4-hydroxy-tetrahydrodipicolinate synthase</fullName>
        <shortName evidence="12">HTPA synthase</shortName>
        <ecNumber evidence="4 12">4.3.3.7</ecNumber>
    </recommendedName>
</protein>
<comment type="similarity">
    <text evidence="3 12 13">Belongs to the DapA family.</text>
</comment>
<dbReference type="CDD" id="cd00950">
    <property type="entry name" value="DHDPS"/>
    <property type="match status" value="1"/>
</dbReference>
<dbReference type="Pfam" id="PF00701">
    <property type="entry name" value="DHDPS"/>
    <property type="match status" value="1"/>
</dbReference>
<keyword evidence="6 12" id="KW-0028">Amino-acid biosynthesis</keyword>
<evidence type="ECO:0000256" key="13">
    <source>
        <dbReference type="PIRNR" id="PIRNR001365"/>
    </source>
</evidence>
<dbReference type="SMART" id="SM01130">
    <property type="entry name" value="DHDPS"/>
    <property type="match status" value="1"/>
</dbReference>
<keyword evidence="7 12" id="KW-0220">Diaminopimelate biosynthesis</keyword>
<evidence type="ECO:0000256" key="11">
    <source>
        <dbReference type="ARBA" id="ARBA00047836"/>
    </source>
</evidence>
<comment type="subunit">
    <text evidence="12">Homotetramer; dimer of dimers.</text>
</comment>
<dbReference type="InterPro" id="IPR020624">
    <property type="entry name" value="Schiff_base-form_aldolases_CS"/>
</dbReference>
<dbReference type="PROSITE" id="PS00666">
    <property type="entry name" value="DHDPS_2"/>
    <property type="match status" value="1"/>
</dbReference>
<feature type="site" description="Part of a proton relay during catalysis" evidence="12">
    <location>
        <position position="108"/>
    </location>
</feature>
<evidence type="ECO:0000256" key="1">
    <source>
        <dbReference type="ARBA" id="ARBA00003294"/>
    </source>
</evidence>
<evidence type="ECO:0000256" key="2">
    <source>
        <dbReference type="ARBA" id="ARBA00005120"/>
    </source>
</evidence>
<dbReference type="SUPFAM" id="SSF51569">
    <property type="entry name" value="Aldolase"/>
    <property type="match status" value="1"/>
</dbReference>
<dbReference type="InterPro" id="IPR020625">
    <property type="entry name" value="Schiff_base-form_aldolases_AS"/>
</dbReference>
<dbReference type="PROSITE" id="PS00665">
    <property type="entry name" value="DHDPS_1"/>
    <property type="match status" value="1"/>
</dbReference>
<dbReference type="PIRSF" id="PIRSF001365">
    <property type="entry name" value="DHDPS"/>
    <property type="match status" value="1"/>
</dbReference>
<dbReference type="InterPro" id="IPR013785">
    <property type="entry name" value="Aldolase_TIM"/>
</dbReference>
<dbReference type="HAMAP" id="MF_00418">
    <property type="entry name" value="DapA"/>
    <property type="match status" value="1"/>
</dbReference>
<feature type="site" description="Part of a proton relay during catalysis" evidence="12">
    <location>
        <position position="45"/>
    </location>
</feature>
<dbReference type="RefSeq" id="WP_209459057.1">
    <property type="nucleotide sequence ID" value="NZ_JAGGKC010000008.1"/>
</dbReference>
<evidence type="ECO:0000256" key="9">
    <source>
        <dbReference type="ARBA" id="ARBA00023239"/>
    </source>
</evidence>